<keyword evidence="2" id="KW-1185">Reference proteome</keyword>
<accession>A0AAD5SR92</accession>
<proteinExistence type="predicted"/>
<protein>
    <submittedName>
        <fullName evidence="1">Uncharacterized protein</fullName>
    </submittedName>
</protein>
<reference evidence="1" key="1">
    <citation type="submission" date="2020-05" db="EMBL/GenBank/DDBJ databases">
        <title>Phylogenomic resolution of chytrid fungi.</title>
        <authorList>
            <person name="Stajich J.E."/>
            <person name="Amses K."/>
            <person name="Simmons R."/>
            <person name="Seto K."/>
            <person name="Myers J."/>
            <person name="Bonds A."/>
            <person name="Quandt C.A."/>
            <person name="Barry K."/>
            <person name="Liu P."/>
            <person name="Grigoriev I."/>
            <person name="Longcore J.E."/>
            <person name="James T.Y."/>
        </authorList>
    </citation>
    <scope>NUCLEOTIDE SEQUENCE</scope>
    <source>
        <strain evidence="1">JEL0513</strain>
    </source>
</reference>
<name>A0AAD5SR92_9FUNG</name>
<evidence type="ECO:0000313" key="1">
    <source>
        <dbReference type="EMBL" id="KAJ3092241.1"/>
    </source>
</evidence>
<comment type="caution">
    <text evidence="1">The sequence shown here is derived from an EMBL/GenBank/DDBJ whole genome shotgun (WGS) entry which is preliminary data.</text>
</comment>
<feature type="non-terminal residue" evidence="1">
    <location>
        <position position="1"/>
    </location>
</feature>
<dbReference type="Proteomes" id="UP001211907">
    <property type="component" value="Unassembled WGS sequence"/>
</dbReference>
<dbReference type="AlphaFoldDB" id="A0AAD5SR92"/>
<organism evidence="1 2">
    <name type="scientific">Physocladia obscura</name>
    <dbReference type="NCBI Taxonomy" id="109957"/>
    <lineage>
        <taxon>Eukaryota</taxon>
        <taxon>Fungi</taxon>
        <taxon>Fungi incertae sedis</taxon>
        <taxon>Chytridiomycota</taxon>
        <taxon>Chytridiomycota incertae sedis</taxon>
        <taxon>Chytridiomycetes</taxon>
        <taxon>Chytridiales</taxon>
        <taxon>Chytriomycetaceae</taxon>
        <taxon>Physocladia</taxon>
    </lineage>
</organism>
<dbReference type="EMBL" id="JADGJH010003269">
    <property type="protein sequence ID" value="KAJ3092241.1"/>
    <property type="molecule type" value="Genomic_DNA"/>
</dbReference>
<sequence length="50" mass="5674">LKFAADEKKKVVSKNNGHLVQLILEFMLHNIDTQSLLKSGYPTNNNKYVA</sequence>
<evidence type="ECO:0000313" key="2">
    <source>
        <dbReference type="Proteomes" id="UP001211907"/>
    </source>
</evidence>
<gene>
    <name evidence="1" type="ORF">HK100_006983</name>
</gene>